<proteinExistence type="predicted"/>
<evidence type="ECO:0000313" key="1">
    <source>
        <dbReference type="EMBL" id="PYI52555.1"/>
    </source>
</evidence>
<dbReference type="AlphaFoldDB" id="A0A2V5K033"/>
<keyword evidence="2" id="KW-1185">Reference proteome</keyword>
<dbReference type="RefSeq" id="WP_110841924.1">
    <property type="nucleotide sequence ID" value="NZ_QJVJ01000009.1"/>
</dbReference>
<dbReference type="Pfam" id="PF10076">
    <property type="entry name" value="Phage_Mu_Gp48"/>
    <property type="match status" value="1"/>
</dbReference>
<evidence type="ECO:0000313" key="2">
    <source>
        <dbReference type="Proteomes" id="UP000247476"/>
    </source>
</evidence>
<protein>
    <submittedName>
        <fullName evidence="1">Phage portal protein</fullName>
    </submittedName>
</protein>
<reference evidence="1 2" key="1">
    <citation type="submission" date="2018-05" db="EMBL/GenBank/DDBJ databases">
        <title>Paenibacillus flagellatus sp. nov., isolated from selenium mineral soil.</title>
        <authorList>
            <person name="Dai X."/>
        </authorList>
    </citation>
    <scope>NUCLEOTIDE SEQUENCE [LARGE SCALE GENOMIC DNA]</scope>
    <source>
        <strain evidence="1 2">DXL2</strain>
    </source>
</reference>
<gene>
    <name evidence="1" type="ORF">DLM86_20495</name>
</gene>
<name>A0A2V5K033_9BACL</name>
<sequence length="191" mass="22040">MNAPKLTSFRGQKMASYVPRYYETSRVFQSLLQTEGQEVDDLRAALDSIVKQFFVRVSTWGLDAWEQELGLSPTPNQPENERKDRIVSRLRGVGTATIRVLKEVAEAYHNGTIDVIEDCDNFNVIVRFVDTSGIPATLNDIHAAVRNVLPAHLNFQFEFKYFLWSDLDAMAWTWDQFDDLNLTWDQLEVYV</sequence>
<organism evidence="1 2">
    <name type="scientific">Paenibacillus flagellatus</name>
    <dbReference type="NCBI Taxonomy" id="2211139"/>
    <lineage>
        <taxon>Bacteria</taxon>
        <taxon>Bacillati</taxon>
        <taxon>Bacillota</taxon>
        <taxon>Bacilli</taxon>
        <taxon>Bacillales</taxon>
        <taxon>Paenibacillaceae</taxon>
        <taxon>Paenibacillus</taxon>
    </lineage>
</organism>
<accession>A0A2V5K033</accession>
<dbReference type="OrthoDB" id="1629754at2"/>
<dbReference type="EMBL" id="QJVJ01000009">
    <property type="protein sequence ID" value="PYI52555.1"/>
    <property type="molecule type" value="Genomic_DNA"/>
</dbReference>
<dbReference type="Proteomes" id="UP000247476">
    <property type="component" value="Unassembled WGS sequence"/>
</dbReference>
<comment type="caution">
    <text evidence="1">The sequence shown here is derived from an EMBL/GenBank/DDBJ whole genome shotgun (WGS) entry which is preliminary data.</text>
</comment>
<dbReference type="InterPro" id="IPR018755">
    <property type="entry name" value="Phage_Mu_Gp48"/>
</dbReference>